<evidence type="ECO:0000313" key="2">
    <source>
        <dbReference type="EMBL" id="PHQ15340.1"/>
    </source>
</evidence>
<organism evidence="2 3">
    <name type="scientific">Marinobacter profundi</name>
    <dbReference type="NCBI Taxonomy" id="2666256"/>
    <lineage>
        <taxon>Bacteria</taxon>
        <taxon>Pseudomonadati</taxon>
        <taxon>Pseudomonadota</taxon>
        <taxon>Gammaproteobacteria</taxon>
        <taxon>Pseudomonadales</taxon>
        <taxon>Marinobacteraceae</taxon>
        <taxon>Marinobacter</taxon>
    </lineage>
</organism>
<dbReference type="AlphaFoldDB" id="A0A2G1ULP1"/>
<evidence type="ECO:0000313" key="3">
    <source>
        <dbReference type="Proteomes" id="UP000231409"/>
    </source>
</evidence>
<protein>
    <submittedName>
        <fullName evidence="2">Uncharacterized protein</fullName>
    </submittedName>
</protein>
<reference evidence="2 3" key="1">
    <citation type="submission" date="2017-09" db="EMBL/GenBank/DDBJ databases">
        <title>The draft genome sequences of Marinobacter sp. PWS21.</title>
        <authorList>
            <person name="Cao J."/>
        </authorList>
    </citation>
    <scope>NUCLEOTIDE SEQUENCE [LARGE SCALE GENOMIC DNA]</scope>
    <source>
        <strain evidence="2 3">PWS21</strain>
    </source>
</reference>
<dbReference type="EMBL" id="NTFH01000007">
    <property type="protein sequence ID" value="PHQ15340.1"/>
    <property type="molecule type" value="Genomic_DNA"/>
</dbReference>
<dbReference type="Proteomes" id="UP000231409">
    <property type="component" value="Unassembled WGS sequence"/>
</dbReference>
<keyword evidence="1" id="KW-0732">Signal</keyword>
<gene>
    <name evidence="2" type="ORF">CLH61_09460</name>
</gene>
<sequence>MPIHSFLRTALLSLLLLTSTASAEALTEPKVRGFISSLAELQTMEEEFADLTDDLGEEAGNAGMPDLSSIMSDSVRQFRDHPAYDRLDEVVSRHGFDSPEDWGATGDRVFLAWMAIQMQGQRPGIQQEMAQALAEIDNNPNLTAAQKEQMRAMMGGAVVAMEQIGQAPEEDIRAVRPHAAELRAITEAD</sequence>
<feature type="chain" id="PRO_5013699615" evidence="1">
    <location>
        <begin position="24"/>
        <end position="189"/>
    </location>
</feature>
<proteinExistence type="predicted"/>
<comment type="caution">
    <text evidence="2">The sequence shown here is derived from an EMBL/GenBank/DDBJ whole genome shotgun (WGS) entry which is preliminary data.</text>
</comment>
<evidence type="ECO:0000256" key="1">
    <source>
        <dbReference type="SAM" id="SignalP"/>
    </source>
</evidence>
<dbReference type="RefSeq" id="WP_099614465.1">
    <property type="nucleotide sequence ID" value="NZ_KZ319370.1"/>
</dbReference>
<accession>A0A2G1ULP1</accession>
<feature type="signal peptide" evidence="1">
    <location>
        <begin position="1"/>
        <end position="23"/>
    </location>
</feature>
<keyword evidence="3" id="KW-1185">Reference proteome</keyword>
<name>A0A2G1ULP1_9GAMM</name>